<feature type="compositionally biased region" description="Polar residues" evidence="1">
    <location>
        <begin position="199"/>
        <end position="209"/>
    </location>
</feature>
<dbReference type="EMBL" id="KK852808">
    <property type="protein sequence ID" value="KDR16036.1"/>
    <property type="molecule type" value="Genomic_DNA"/>
</dbReference>
<dbReference type="InParanoid" id="A0A067QZQ2"/>
<feature type="region of interest" description="Disordered" evidence="1">
    <location>
        <begin position="406"/>
        <end position="476"/>
    </location>
</feature>
<name>A0A067QZQ2_ZOONE</name>
<evidence type="ECO:0000256" key="1">
    <source>
        <dbReference type="SAM" id="MobiDB-lite"/>
    </source>
</evidence>
<dbReference type="AlphaFoldDB" id="A0A067QZQ2"/>
<organism evidence="2 3">
    <name type="scientific">Zootermopsis nevadensis</name>
    <name type="common">Dampwood termite</name>
    <dbReference type="NCBI Taxonomy" id="136037"/>
    <lineage>
        <taxon>Eukaryota</taxon>
        <taxon>Metazoa</taxon>
        <taxon>Ecdysozoa</taxon>
        <taxon>Arthropoda</taxon>
        <taxon>Hexapoda</taxon>
        <taxon>Insecta</taxon>
        <taxon>Pterygota</taxon>
        <taxon>Neoptera</taxon>
        <taxon>Polyneoptera</taxon>
        <taxon>Dictyoptera</taxon>
        <taxon>Blattodea</taxon>
        <taxon>Blattoidea</taxon>
        <taxon>Termitoidae</taxon>
        <taxon>Termopsidae</taxon>
        <taxon>Zootermopsis</taxon>
    </lineage>
</organism>
<dbReference type="OMA" id="DIAAGHC"/>
<feature type="compositionally biased region" description="Polar residues" evidence="1">
    <location>
        <begin position="578"/>
        <end position="615"/>
    </location>
</feature>
<feature type="compositionally biased region" description="Polar residues" evidence="1">
    <location>
        <begin position="441"/>
        <end position="475"/>
    </location>
</feature>
<feature type="compositionally biased region" description="Polar residues" evidence="1">
    <location>
        <begin position="650"/>
        <end position="683"/>
    </location>
</feature>
<protein>
    <submittedName>
        <fullName evidence="2">Uncharacterized protein</fullName>
    </submittedName>
</protein>
<feature type="region of interest" description="Disordered" evidence="1">
    <location>
        <begin position="193"/>
        <end position="294"/>
    </location>
</feature>
<keyword evidence="3" id="KW-1185">Reference proteome</keyword>
<feature type="region of interest" description="Disordered" evidence="1">
    <location>
        <begin position="526"/>
        <end position="548"/>
    </location>
</feature>
<feature type="compositionally biased region" description="Polar residues" evidence="1">
    <location>
        <begin position="55"/>
        <end position="69"/>
    </location>
</feature>
<reference evidence="2 3" key="1">
    <citation type="journal article" date="2014" name="Nat. Commun.">
        <title>Molecular traces of alternative social organization in a termite genome.</title>
        <authorList>
            <person name="Terrapon N."/>
            <person name="Li C."/>
            <person name="Robertson H.M."/>
            <person name="Ji L."/>
            <person name="Meng X."/>
            <person name="Booth W."/>
            <person name="Chen Z."/>
            <person name="Childers C.P."/>
            <person name="Glastad K.M."/>
            <person name="Gokhale K."/>
            <person name="Gowin J."/>
            <person name="Gronenberg W."/>
            <person name="Hermansen R.A."/>
            <person name="Hu H."/>
            <person name="Hunt B.G."/>
            <person name="Huylmans A.K."/>
            <person name="Khalil S.M."/>
            <person name="Mitchell R.D."/>
            <person name="Munoz-Torres M.C."/>
            <person name="Mustard J.A."/>
            <person name="Pan H."/>
            <person name="Reese J.T."/>
            <person name="Scharf M.E."/>
            <person name="Sun F."/>
            <person name="Vogel H."/>
            <person name="Xiao J."/>
            <person name="Yang W."/>
            <person name="Yang Z."/>
            <person name="Yang Z."/>
            <person name="Zhou J."/>
            <person name="Zhu J."/>
            <person name="Brent C.S."/>
            <person name="Elsik C.G."/>
            <person name="Goodisman M.A."/>
            <person name="Liberles D.A."/>
            <person name="Roe R.M."/>
            <person name="Vargo E.L."/>
            <person name="Vilcinskas A."/>
            <person name="Wang J."/>
            <person name="Bornberg-Bauer E."/>
            <person name="Korb J."/>
            <person name="Zhang G."/>
            <person name="Liebig J."/>
        </authorList>
    </citation>
    <scope>NUCLEOTIDE SEQUENCE [LARGE SCALE GENOMIC DNA]</scope>
    <source>
        <tissue evidence="2">Whole organism</tissue>
    </source>
</reference>
<proteinExistence type="predicted"/>
<feature type="region of interest" description="Disordered" evidence="1">
    <location>
        <begin position="800"/>
        <end position="824"/>
    </location>
</feature>
<feature type="region of interest" description="Disordered" evidence="1">
    <location>
        <begin position="578"/>
        <end position="768"/>
    </location>
</feature>
<feature type="compositionally biased region" description="Polar residues" evidence="1">
    <location>
        <begin position="275"/>
        <end position="291"/>
    </location>
</feature>
<dbReference type="Proteomes" id="UP000027135">
    <property type="component" value="Unassembled WGS sequence"/>
</dbReference>
<feature type="compositionally biased region" description="Basic residues" evidence="1">
    <location>
        <begin position="684"/>
        <end position="696"/>
    </location>
</feature>
<evidence type="ECO:0000313" key="3">
    <source>
        <dbReference type="Proteomes" id="UP000027135"/>
    </source>
</evidence>
<evidence type="ECO:0000313" key="2">
    <source>
        <dbReference type="EMBL" id="KDR16036.1"/>
    </source>
</evidence>
<feature type="compositionally biased region" description="Polar residues" evidence="1">
    <location>
        <begin position="406"/>
        <end position="424"/>
    </location>
</feature>
<accession>A0A067QZQ2</accession>
<feature type="region of interest" description="Disordered" evidence="1">
    <location>
        <begin position="39"/>
        <end position="69"/>
    </location>
</feature>
<feature type="compositionally biased region" description="Low complexity" evidence="1">
    <location>
        <begin position="425"/>
        <end position="440"/>
    </location>
</feature>
<feature type="compositionally biased region" description="Low complexity" evidence="1">
    <location>
        <begin position="265"/>
        <end position="274"/>
    </location>
</feature>
<gene>
    <name evidence="2" type="ORF">L798_09984</name>
</gene>
<feature type="compositionally biased region" description="Polar residues" evidence="1">
    <location>
        <begin position="808"/>
        <end position="824"/>
    </location>
</feature>
<feature type="compositionally biased region" description="Polar residues" evidence="1">
    <location>
        <begin position="219"/>
        <end position="233"/>
    </location>
</feature>
<sequence>MKPADADIKDVPSVLNLAGSKATLRIMKPDEIKELASACVPESAGVSAGTDNDKTSNAPKTRAQNGENTTKLLDSFTTDRYRSQLNVRLRQPNMKTNRSLENIFDSVSDRAQHNTSLPIIGTCDSTSTKLSSLKMSSENTLSETQFKKTSSERLFDFGRQKTALSPKFPHPQQLDALHALSAPQLEAIPKRIITENSKEPQLTSSVQENKITKPHSPKETQSSPEISNHTPNIFSKLPNRKSKCHNAPFLSTTDESTDSADFHSKSSPSSQLQSNPFVGNFRTSSPNNTSPYGYPRTPFTPVHANPFISNIPNANHTLIYQDFIPHNEQSVHCYNTPNLPQYQGIKILEPDFTILPSPDNQQFFLQQGTRNSRACSPYSHTNASYTQSSQPTNITFNELTYVPNSSSAPFPGTSNSLPTTIAPFSTNQSATSSGANNASSLPQNNNTHSHPSYSPNNPLSINESHVPTPKTSVPSNAPFMTYVPGNTSVVLPSGRPTSGSVEYFPISSDIPGNTLLVNVSSAQSANLSVPNTSSSNTTNIPTSQDNLNPSQILQYSVNEGNNPIQGQSDVTENTLEVPRTQTTSAPPSPVMTQKETSQPKISRKSSILPRQQSKSSGDEGPNLSPPTAHVGAAAPTASPGTARRKASRKMSCTNSTGSHHNVENTINESSVGPSGPNATSSPNTKHRGSVMHHRKTSSAVSGGADVQGGGHANVIDVSRSSSSGQDSPTKPDRRRRVSIYFNNKKGAGKRRDSSFVPNGSNVPGGGILSRSLSLQQTNHYTGGSTSDIAAGHCVGAEAATNSERERTNSISSRTSSATGVTGSNRMRKHSVCSTRGVVTSESGKVPWCGCWGNGCI</sequence>
<feature type="compositionally biased region" description="Low complexity" evidence="1">
    <location>
        <begin position="631"/>
        <end position="641"/>
    </location>
</feature>